<dbReference type="STRING" id="322505.SAMN04487836_10266"/>
<name>A0A1H6QZH7_9FIRM</name>
<gene>
    <name evidence="2" type="ORF">SAMN04487834_100479</name>
</gene>
<evidence type="ECO:0000313" key="2">
    <source>
        <dbReference type="EMBL" id="SEI45617.1"/>
    </source>
</evidence>
<sequence>MRTFKEGDIVQHFKRETVDPATTTYLYRIIGIATHSETREEMMVYQALYGDQGLYVRPLEMFMSEVDHEKYPEIHQKYRFERKDD</sequence>
<proteinExistence type="predicted"/>
<dbReference type="EMBL" id="FNYK01000004">
    <property type="protein sequence ID" value="SEI45617.1"/>
    <property type="molecule type" value="Genomic_DNA"/>
</dbReference>
<keyword evidence="3" id="KW-1185">Reference proteome</keyword>
<dbReference type="Proteomes" id="UP000183028">
    <property type="component" value="Unassembled WGS sequence"/>
</dbReference>
<accession>A0A1H6QZH7</accession>
<dbReference type="AlphaFoldDB" id="A0A1H6QZH7"/>
<organism evidence="2 3">
    <name type="scientific">Sharpea azabuensis</name>
    <dbReference type="NCBI Taxonomy" id="322505"/>
    <lineage>
        <taxon>Bacteria</taxon>
        <taxon>Bacillati</taxon>
        <taxon>Bacillota</taxon>
        <taxon>Erysipelotrichia</taxon>
        <taxon>Erysipelotrichales</taxon>
        <taxon>Coprobacillaceae</taxon>
        <taxon>Sharpea</taxon>
    </lineage>
</organism>
<dbReference type="RefSeq" id="WP_033162637.1">
    <property type="nucleotide sequence ID" value="NZ_JNKU01000022.1"/>
</dbReference>
<reference evidence="3" key="1">
    <citation type="submission" date="2016-10" db="EMBL/GenBank/DDBJ databases">
        <authorList>
            <person name="Varghese N."/>
        </authorList>
    </citation>
    <scope>NUCLEOTIDE SEQUENCE [LARGE SCALE GENOMIC DNA]</scope>
    <source>
        <strain evidence="3">DSM 20406</strain>
    </source>
</reference>
<feature type="domain" description="DUF1653" evidence="1">
    <location>
        <begin position="9"/>
        <end position="81"/>
    </location>
</feature>
<dbReference type="Gene3D" id="2.30.30.320">
    <property type="entry name" value="DUF1653-like domain"/>
    <property type="match status" value="1"/>
</dbReference>
<dbReference type="InterPro" id="IPR037135">
    <property type="entry name" value="DUF1653-like_dom_sf"/>
</dbReference>
<evidence type="ECO:0000313" key="3">
    <source>
        <dbReference type="Proteomes" id="UP000183028"/>
    </source>
</evidence>
<dbReference type="eggNOG" id="COG4728">
    <property type="taxonomic scope" value="Bacteria"/>
</dbReference>
<evidence type="ECO:0000259" key="1">
    <source>
        <dbReference type="Pfam" id="PF07866"/>
    </source>
</evidence>
<protein>
    <recommendedName>
        <fullName evidence="1">DUF1653 domain-containing protein</fullName>
    </recommendedName>
</protein>
<dbReference type="Pfam" id="PF07866">
    <property type="entry name" value="DUF1653"/>
    <property type="match status" value="1"/>
</dbReference>
<dbReference type="InterPro" id="IPR023387">
    <property type="entry name" value="DUF1653-like_dom"/>
</dbReference>